<dbReference type="Proteomes" id="UP000307968">
    <property type="component" value="Chromosome"/>
</dbReference>
<evidence type="ECO:0000313" key="1">
    <source>
        <dbReference type="EMBL" id="VEA70056.1"/>
    </source>
</evidence>
<reference evidence="1 3" key="1">
    <citation type="submission" date="2018-12" db="EMBL/GenBank/DDBJ databases">
        <authorList>
            <consortium name="Pathogen Informatics"/>
        </authorList>
    </citation>
    <scope>NUCLEOTIDE SEQUENCE [LARGE SCALE GENOMIC DNA]</scope>
    <source>
        <strain evidence="2 4">NCTC12971</strain>
        <strain evidence="1 3">NCTC9419</strain>
    </source>
</reference>
<name>A0A3S4H5C6_SERRU</name>
<evidence type="ECO:0000313" key="2">
    <source>
        <dbReference type="EMBL" id="VTP67011.1"/>
    </source>
</evidence>
<proteinExistence type="predicted"/>
<dbReference type="AlphaFoldDB" id="A0A3S4H5C6"/>
<protein>
    <submittedName>
        <fullName evidence="1">Uncharacterized protein</fullName>
    </submittedName>
</protein>
<evidence type="ECO:0000313" key="4">
    <source>
        <dbReference type="Proteomes" id="UP000307968"/>
    </source>
</evidence>
<dbReference type="EMBL" id="LR134155">
    <property type="protein sequence ID" value="VEA70056.1"/>
    <property type="molecule type" value="Genomic_DNA"/>
</dbReference>
<organism evidence="1 3">
    <name type="scientific">Serratia rubidaea</name>
    <name type="common">Serratia marinorubra</name>
    <dbReference type="NCBI Taxonomy" id="61652"/>
    <lineage>
        <taxon>Bacteria</taxon>
        <taxon>Pseudomonadati</taxon>
        <taxon>Pseudomonadota</taxon>
        <taxon>Gammaproteobacteria</taxon>
        <taxon>Enterobacterales</taxon>
        <taxon>Yersiniaceae</taxon>
        <taxon>Serratia</taxon>
    </lineage>
</organism>
<evidence type="ECO:0000313" key="3">
    <source>
        <dbReference type="Proteomes" id="UP000271603"/>
    </source>
</evidence>
<sequence>MEFISAVCLFSLSIFCFYKHYRFTQRYKIYVERR</sequence>
<dbReference type="Proteomes" id="UP000271603">
    <property type="component" value="Chromosome"/>
</dbReference>
<dbReference type="EMBL" id="LR590463">
    <property type="protein sequence ID" value="VTP67011.1"/>
    <property type="molecule type" value="Genomic_DNA"/>
</dbReference>
<accession>A0A3S4H5C6</accession>
<gene>
    <name evidence="2" type="ORF">NCTC12971_04892</name>
    <name evidence="1" type="ORF">NCTC9419_01548</name>
</gene>